<feature type="non-terminal residue" evidence="2">
    <location>
        <position position="1"/>
    </location>
</feature>
<dbReference type="AlphaFoldDB" id="H1VCA3"/>
<name>H1VCA3_COLHI</name>
<organism evidence="2 3">
    <name type="scientific">Colletotrichum higginsianum (strain IMI 349063)</name>
    <name type="common">Crucifer anthracnose fungus</name>
    <dbReference type="NCBI Taxonomy" id="759273"/>
    <lineage>
        <taxon>Eukaryota</taxon>
        <taxon>Fungi</taxon>
        <taxon>Dikarya</taxon>
        <taxon>Ascomycota</taxon>
        <taxon>Pezizomycotina</taxon>
        <taxon>Sordariomycetes</taxon>
        <taxon>Hypocreomycetidae</taxon>
        <taxon>Glomerellales</taxon>
        <taxon>Glomerellaceae</taxon>
        <taxon>Colletotrichum</taxon>
        <taxon>Colletotrichum destructivum species complex</taxon>
    </lineage>
</organism>
<keyword evidence="1" id="KW-0472">Membrane</keyword>
<evidence type="ECO:0000256" key="1">
    <source>
        <dbReference type="SAM" id="Phobius"/>
    </source>
</evidence>
<gene>
    <name evidence="2" type="ORF">CH063_09097</name>
</gene>
<dbReference type="HOGENOM" id="CLU_1975734_0_0_1"/>
<dbReference type="EMBL" id="CACQ02002672">
    <property type="protein sequence ID" value="CCF37856.1"/>
    <property type="molecule type" value="Genomic_DNA"/>
</dbReference>
<keyword evidence="1" id="KW-1133">Transmembrane helix</keyword>
<protein>
    <submittedName>
        <fullName evidence="2">Uncharacterized protein</fullName>
    </submittedName>
</protein>
<dbReference type="Proteomes" id="UP000007174">
    <property type="component" value="Unassembled WGS sequence"/>
</dbReference>
<sequence length="127" mass="13804">TRAFPACPLTKYNRERPLGPRVSVGPARRGVPNDLPRPDADDLTCIFGSSICLTTPLTIMAVYCCCILPRRRVVPTSTSIDDFCASVYGCNTHYTRRISLTARTPETLSPPNKTNIGFGRSCALAVA</sequence>
<evidence type="ECO:0000313" key="2">
    <source>
        <dbReference type="EMBL" id="CCF37856.1"/>
    </source>
</evidence>
<keyword evidence="1" id="KW-0812">Transmembrane</keyword>
<reference evidence="3" key="1">
    <citation type="journal article" date="2012" name="Nat. Genet.">
        <title>Lifestyle transitions in plant pathogenic Colletotrichum fungi deciphered by genome and transcriptome analyses.</title>
        <authorList>
            <person name="O'Connell R.J."/>
            <person name="Thon M.R."/>
            <person name="Hacquard S."/>
            <person name="Amyotte S.G."/>
            <person name="Kleemann J."/>
            <person name="Torres M.F."/>
            <person name="Damm U."/>
            <person name="Buiate E.A."/>
            <person name="Epstein L."/>
            <person name="Alkan N."/>
            <person name="Altmueller J."/>
            <person name="Alvarado-Balderrama L."/>
            <person name="Bauser C.A."/>
            <person name="Becker C."/>
            <person name="Birren B.W."/>
            <person name="Chen Z."/>
            <person name="Choi J."/>
            <person name="Crouch J.A."/>
            <person name="Duvick J.P."/>
            <person name="Farman M.A."/>
            <person name="Gan P."/>
            <person name="Heiman D."/>
            <person name="Henrissat B."/>
            <person name="Howard R.J."/>
            <person name="Kabbage M."/>
            <person name="Koch C."/>
            <person name="Kracher B."/>
            <person name="Kubo Y."/>
            <person name="Law A.D."/>
            <person name="Lebrun M.-H."/>
            <person name="Lee Y.-H."/>
            <person name="Miyara I."/>
            <person name="Moore N."/>
            <person name="Neumann U."/>
            <person name="Nordstroem K."/>
            <person name="Panaccione D.G."/>
            <person name="Panstruga R."/>
            <person name="Place M."/>
            <person name="Proctor R.H."/>
            <person name="Prusky D."/>
            <person name="Rech G."/>
            <person name="Reinhardt R."/>
            <person name="Rollins J.A."/>
            <person name="Rounsley S."/>
            <person name="Schardl C.L."/>
            <person name="Schwartz D.C."/>
            <person name="Shenoy N."/>
            <person name="Shirasu K."/>
            <person name="Sikhakolli U.R."/>
            <person name="Stueber K."/>
            <person name="Sukno S.A."/>
            <person name="Sweigard J.A."/>
            <person name="Takano Y."/>
            <person name="Takahara H."/>
            <person name="Trail F."/>
            <person name="van der Does H.C."/>
            <person name="Voll L.M."/>
            <person name="Will I."/>
            <person name="Young S."/>
            <person name="Zeng Q."/>
            <person name="Zhang J."/>
            <person name="Zhou S."/>
            <person name="Dickman M.B."/>
            <person name="Schulze-Lefert P."/>
            <person name="Ver Loren van Themaat E."/>
            <person name="Ma L.-J."/>
            <person name="Vaillancourt L.J."/>
        </authorList>
    </citation>
    <scope>NUCLEOTIDE SEQUENCE [LARGE SCALE GENOMIC DNA]</scope>
    <source>
        <strain evidence="3">IMI 349063</strain>
    </source>
</reference>
<proteinExistence type="predicted"/>
<evidence type="ECO:0000313" key="3">
    <source>
        <dbReference type="Proteomes" id="UP000007174"/>
    </source>
</evidence>
<accession>H1VCA3</accession>
<feature type="transmembrane region" description="Helical" evidence="1">
    <location>
        <begin position="46"/>
        <end position="68"/>
    </location>
</feature>